<keyword evidence="2" id="KW-0012">Acyltransferase</keyword>
<comment type="caution">
    <text evidence="4">The sequence shown here is derived from an EMBL/GenBank/DDBJ whole genome shotgun (WGS) entry which is preliminary data.</text>
</comment>
<dbReference type="InterPro" id="IPR000182">
    <property type="entry name" value="GNAT_dom"/>
</dbReference>
<dbReference type="OrthoDB" id="572496at2"/>
<dbReference type="RefSeq" id="WP_075803372.1">
    <property type="nucleotide sequence ID" value="NZ_MKZO01000020.1"/>
</dbReference>
<dbReference type="SUPFAM" id="SSF55729">
    <property type="entry name" value="Acyl-CoA N-acyltransferases (Nat)"/>
    <property type="match status" value="1"/>
</dbReference>
<dbReference type="CDD" id="cd04301">
    <property type="entry name" value="NAT_SF"/>
    <property type="match status" value="1"/>
</dbReference>
<dbReference type="GO" id="GO:0016747">
    <property type="term" value="F:acyltransferase activity, transferring groups other than amino-acyl groups"/>
    <property type="evidence" value="ECO:0007669"/>
    <property type="project" value="InterPro"/>
</dbReference>
<dbReference type="AlphaFoldDB" id="A0A1Q9R5W7"/>
<dbReference type="PANTHER" id="PTHR43800:SF1">
    <property type="entry name" value="PEPTIDYL-LYSINE N-ACETYLTRANSFERASE YJAB"/>
    <property type="match status" value="1"/>
</dbReference>
<evidence type="ECO:0000256" key="2">
    <source>
        <dbReference type="ARBA" id="ARBA00023315"/>
    </source>
</evidence>
<dbReference type="Gene3D" id="3.40.630.30">
    <property type="match status" value="1"/>
</dbReference>
<reference evidence="4 5" key="1">
    <citation type="submission" date="2016-10" db="EMBL/GenBank/DDBJ databases">
        <title>Genome Sequence of Pseudomonas putida GM4FR.</title>
        <authorList>
            <person name="Poehlein A."/>
            <person name="Wemheuer F."/>
            <person name="Hollensteiner J."/>
            <person name="Wemheuer B."/>
        </authorList>
    </citation>
    <scope>NUCLEOTIDE SEQUENCE [LARGE SCALE GENOMIC DNA]</scope>
    <source>
        <strain evidence="4 5">GM4FR</strain>
    </source>
</reference>
<keyword evidence="1" id="KW-0808">Transferase</keyword>
<evidence type="ECO:0000313" key="5">
    <source>
        <dbReference type="Proteomes" id="UP000186736"/>
    </source>
</evidence>
<evidence type="ECO:0000259" key="3">
    <source>
        <dbReference type="PROSITE" id="PS51186"/>
    </source>
</evidence>
<dbReference type="InterPro" id="IPR016181">
    <property type="entry name" value="Acyl_CoA_acyltransferase"/>
</dbReference>
<evidence type="ECO:0000256" key="1">
    <source>
        <dbReference type="ARBA" id="ARBA00022679"/>
    </source>
</evidence>
<accession>A0A1Q9R5W7</accession>
<dbReference type="Proteomes" id="UP000186736">
    <property type="component" value="Unassembled WGS sequence"/>
</dbReference>
<organism evidence="4 5">
    <name type="scientific">Pseudomonas putida</name>
    <name type="common">Arthrobacter siderocapsulatus</name>
    <dbReference type="NCBI Taxonomy" id="303"/>
    <lineage>
        <taxon>Bacteria</taxon>
        <taxon>Pseudomonadati</taxon>
        <taxon>Pseudomonadota</taxon>
        <taxon>Gammaproteobacteria</taxon>
        <taxon>Pseudomonadales</taxon>
        <taxon>Pseudomonadaceae</taxon>
        <taxon>Pseudomonas</taxon>
    </lineage>
</organism>
<proteinExistence type="predicted"/>
<dbReference type="Pfam" id="PF00583">
    <property type="entry name" value="Acetyltransf_1"/>
    <property type="match status" value="1"/>
</dbReference>
<name>A0A1Q9R5W7_PSEPU</name>
<sequence length="167" mass="18481">MRIRPARPDDATLLPAIERSAAQSFTVIDCLAWLARHDVLSLEQHLGFIASGLLWVAVDGDDQPCGFLCASAQGGDLYIEELSVARPHQGRGLGRQLLKHAEHRARASGYKALSLTTFAAVPWNAPFYARLGFQRLEARQASAFLHEQLRHEQALGLPDRCAMRKVL</sequence>
<evidence type="ECO:0000313" key="4">
    <source>
        <dbReference type="EMBL" id="OLS62692.1"/>
    </source>
</evidence>
<feature type="domain" description="N-acetyltransferase" evidence="3">
    <location>
        <begin position="1"/>
        <end position="164"/>
    </location>
</feature>
<dbReference type="EMBL" id="MKZO01000020">
    <property type="protein sequence ID" value="OLS62692.1"/>
    <property type="molecule type" value="Genomic_DNA"/>
</dbReference>
<dbReference type="PANTHER" id="PTHR43800">
    <property type="entry name" value="PEPTIDYL-LYSINE N-ACETYLTRANSFERASE YJAB"/>
    <property type="match status" value="1"/>
</dbReference>
<dbReference type="PROSITE" id="PS51186">
    <property type="entry name" value="GNAT"/>
    <property type="match status" value="1"/>
</dbReference>
<protein>
    <recommendedName>
        <fullName evidence="3">N-acetyltransferase domain-containing protein</fullName>
    </recommendedName>
</protein>
<gene>
    <name evidence="4" type="ORF">PSEMO_24550</name>
</gene>